<evidence type="ECO:0000313" key="9">
    <source>
        <dbReference type="EMBL" id="OAT79467.1"/>
    </source>
</evidence>
<dbReference type="SUPFAM" id="SSF81271">
    <property type="entry name" value="TGS-like"/>
    <property type="match status" value="1"/>
</dbReference>
<dbReference type="AlphaFoldDB" id="A0A1B7LAU8"/>
<dbReference type="PRINTS" id="PR00326">
    <property type="entry name" value="GTP1OBG"/>
</dbReference>
<dbReference type="GO" id="GO:0043023">
    <property type="term" value="F:ribosomal large subunit binding"/>
    <property type="evidence" value="ECO:0007669"/>
    <property type="project" value="UniProtKB-UniRule"/>
</dbReference>
<sequence>MVGLPMVGKTTIFNLVTESGAETSNFLTGKTEINTGMARVRDERVDYLTAVFKPRRTVYAQVQCSDVPGLVRGASQGQGVGNQFLDGIREADLLVHVVRAFENENVPHVDGGVDPLRDIETVSMELLFADMELLEKRIDRIKSGKKVKKEAAAELAVLQKCLAALENEIPLHSAGLSEEERLSLRNYNFFTEKPVILVVNTDERQFKSHDYPQKNALEAMAREKGLELVEVCGRLEMEINELPPEDRELFLADLGVKELGVDRLVRAAYGQLGLISFLTAGEDEVKAWTIHRGSTAKKAAGKIHSDIERGFIRAEVVAFEDLHALGSMAMVKEKGLARLEGKDYIVKDGDIINFRFNV</sequence>
<dbReference type="PIRSF" id="PIRSF006641">
    <property type="entry name" value="CHP00092"/>
    <property type="match status" value="1"/>
</dbReference>
<proteinExistence type="inferred from homology"/>
<evidence type="ECO:0000256" key="4">
    <source>
        <dbReference type="ARBA" id="ARBA00022840"/>
    </source>
</evidence>
<evidence type="ECO:0000259" key="8">
    <source>
        <dbReference type="PROSITE" id="PS51880"/>
    </source>
</evidence>
<keyword evidence="2" id="KW-0479">Metal-binding</keyword>
<dbReference type="SUPFAM" id="SSF52540">
    <property type="entry name" value="P-loop containing nucleoside triphosphate hydrolases"/>
    <property type="match status" value="1"/>
</dbReference>
<dbReference type="Proteomes" id="UP000078532">
    <property type="component" value="Unassembled WGS sequence"/>
</dbReference>
<gene>
    <name evidence="6" type="primary">ychF</name>
    <name evidence="9" type="ORF">A6M21_01585</name>
</gene>
<dbReference type="FunFam" id="1.10.150.300:FF:000001">
    <property type="entry name" value="Ribosome-binding ATPase YchF"/>
    <property type="match status" value="1"/>
</dbReference>
<comment type="caution">
    <text evidence="6">Lacks conserved residue(s) required for the propagation of feature annotation.</text>
</comment>
<feature type="domain" description="TGS" evidence="8">
    <location>
        <begin position="273"/>
        <end position="356"/>
    </location>
</feature>
<keyword evidence="5" id="KW-0460">Magnesium</keyword>
<keyword evidence="4 6" id="KW-0067">ATP-binding</keyword>
<dbReference type="EMBL" id="LYVF01000197">
    <property type="protein sequence ID" value="OAT79467.1"/>
    <property type="molecule type" value="Genomic_DNA"/>
</dbReference>
<comment type="function">
    <text evidence="6">ATPase that binds to both the 70S ribosome and the 50S ribosomal subunit in a nucleotide-independent manner.</text>
</comment>
<name>A0A1B7LAU8_9FIRM</name>
<dbReference type="PANTHER" id="PTHR23305">
    <property type="entry name" value="OBG GTPASE FAMILY"/>
    <property type="match status" value="1"/>
</dbReference>
<dbReference type="InterPro" id="IPR004396">
    <property type="entry name" value="ATPase_YchF/OLA1"/>
</dbReference>
<dbReference type="InterPro" id="IPR004095">
    <property type="entry name" value="TGS"/>
</dbReference>
<dbReference type="Pfam" id="PF06071">
    <property type="entry name" value="YchF-GTPase_C"/>
    <property type="match status" value="1"/>
</dbReference>
<dbReference type="InterPro" id="IPR013029">
    <property type="entry name" value="YchF_C"/>
</dbReference>
<dbReference type="Pfam" id="PF01926">
    <property type="entry name" value="MMR_HSR1"/>
    <property type="match status" value="1"/>
</dbReference>
<evidence type="ECO:0000313" key="10">
    <source>
        <dbReference type="Proteomes" id="UP000078532"/>
    </source>
</evidence>
<dbReference type="PROSITE" id="PS51710">
    <property type="entry name" value="G_OBG"/>
    <property type="match status" value="1"/>
</dbReference>
<protein>
    <recommendedName>
        <fullName evidence="6">Ribosome-binding ATPase YchF</fullName>
    </recommendedName>
</protein>
<comment type="cofactor">
    <cofactor evidence="1">
        <name>Mg(2+)</name>
        <dbReference type="ChEBI" id="CHEBI:18420"/>
    </cofactor>
</comment>
<dbReference type="InterPro" id="IPR012675">
    <property type="entry name" value="Beta-grasp_dom_sf"/>
</dbReference>
<dbReference type="GO" id="GO:0005737">
    <property type="term" value="C:cytoplasm"/>
    <property type="evidence" value="ECO:0007669"/>
    <property type="project" value="TreeGrafter"/>
</dbReference>
<dbReference type="NCBIfam" id="TIGR00092">
    <property type="entry name" value="redox-regulated ATPase YchF"/>
    <property type="match status" value="1"/>
</dbReference>
<dbReference type="PANTHER" id="PTHR23305:SF18">
    <property type="entry name" value="OBG-TYPE G DOMAIN-CONTAINING PROTEIN"/>
    <property type="match status" value="1"/>
</dbReference>
<dbReference type="HAMAP" id="MF_00944">
    <property type="entry name" value="YchF_OLA1_ATPase"/>
    <property type="match status" value="1"/>
</dbReference>
<organism evidence="9 10">
    <name type="scientific">Desulfotomaculum copahuensis</name>
    <dbReference type="NCBI Taxonomy" id="1838280"/>
    <lineage>
        <taxon>Bacteria</taxon>
        <taxon>Bacillati</taxon>
        <taxon>Bacillota</taxon>
        <taxon>Clostridia</taxon>
        <taxon>Eubacteriales</taxon>
        <taxon>Desulfotomaculaceae</taxon>
        <taxon>Desulfotomaculum</taxon>
    </lineage>
</organism>
<dbReference type="STRING" id="1838280.A6M21_01585"/>
<comment type="caution">
    <text evidence="9">The sequence shown here is derived from an EMBL/GenBank/DDBJ whole genome shotgun (WGS) entry which is preliminary data.</text>
</comment>
<evidence type="ECO:0000256" key="1">
    <source>
        <dbReference type="ARBA" id="ARBA00001946"/>
    </source>
</evidence>
<dbReference type="GO" id="GO:0005524">
    <property type="term" value="F:ATP binding"/>
    <property type="evidence" value="ECO:0007669"/>
    <property type="project" value="UniProtKB-UniRule"/>
</dbReference>
<dbReference type="InterPro" id="IPR012676">
    <property type="entry name" value="TGS-like"/>
</dbReference>
<dbReference type="InterPro" id="IPR031167">
    <property type="entry name" value="G_OBG"/>
</dbReference>
<keyword evidence="10" id="KW-1185">Reference proteome</keyword>
<evidence type="ECO:0000256" key="3">
    <source>
        <dbReference type="ARBA" id="ARBA00022741"/>
    </source>
</evidence>
<dbReference type="InterPro" id="IPR006073">
    <property type="entry name" value="GTP-bd"/>
</dbReference>
<dbReference type="InterPro" id="IPR027417">
    <property type="entry name" value="P-loop_NTPase"/>
</dbReference>
<reference evidence="9 10" key="1">
    <citation type="submission" date="2016-04" db="EMBL/GenBank/DDBJ databases">
        <authorList>
            <person name="Evans L.H."/>
            <person name="Alamgir A."/>
            <person name="Owens N."/>
            <person name="Weber N.D."/>
            <person name="Virtaneva K."/>
            <person name="Barbian K."/>
            <person name="Babar A."/>
            <person name="Rosenke K."/>
        </authorList>
    </citation>
    <scope>NUCLEOTIDE SEQUENCE [LARGE SCALE GENOMIC DNA]</scope>
    <source>
        <strain evidence="9 10">LMa1</strain>
    </source>
</reference>
<evidence type="ECO:0000256" key="6">
    <source>
        <dbReference type="HAMAP-Rule" id="MF_00944"/>
    </source>
</evidence>
<evidence type="ECO:0000256" key="5">
    <source>
        <dbReference type="ARBA" id="ARBA00022842"/>
    </source>
</evidence>
<evidence type="ECO:0000259" key="7">
    <source>
        <dbReference type="PROSITE" id="PS51710"/>
    </source>
</evidence>
<dbReference type="GO" id="GO:0046872">
    <property type="term" value="F:metal ion binding"/>
    <property type="evidence" value="ECO:0007669"/>
    <property type="project" value="UniProtKB-KW"/>
</dbReference>
<dbReference type="GO" id="GO:0005525">
    <property type="term" value="F:GTP binding"/>
    <property type="evidence" value="ECO:0007669"/>
    <property type="project" value="InterPro"/>
</dbReference>
<dbReference type="FunFam" id="3.10.20.30:FF:000001">
    <property type="entry name" value="Ribosome-binding ATPase YchF"/>
    <property type="match status" value="1"/>
</dbReference>
<dbReference type="Gene3D" id="3.40.50.300">
    <property type="entry name" value="P-loop containing nucleotide triphosphate hydrolases"/>
    <property type="match status" value="1"/>
</dbReference>
<keyword evidence="3 6" id="KW-0547">Nucleotide-binding</keyword>
<dbReference type="CDD" id="cd04867">
    <property type="entry name" value="TGS_YchF_OLA1"/>
    <property type="match status" value="1"/>
</dbReference>
<accession>A0A1B7LAU8</accession>
<dbReference type="Gene3D" id="3.10.20.30">
    <property type="match status" value="1"/>
</dbReference>
<comment type="similarity">
    <text evidence="6">Belongs to the TRAFAC class OBG-HflX-like GTPase superfamily. OBG GTPase family. YchF/OLA1 subfamily.</text>
</comment>
<dbReference type="PROSITE" id="PS51880">
    <property type="entry name" value="TGS"/>
    <property type="match status" value="1"/>
</dbReference>
<dbReference type="InterPro" id="IPR023192">
    <property type="entry name" value="TGS-like_dom_sf"/>
</dbReference>
<dbReference type="Gene3D" id="1.10.150.300">
    <property type="entry name" value="TGS-like domain"/>
    <property type="match status" value="1"/>
</dbReference>
<dbReference type="GO" id="GO:0016887">
    <property type="term" value="F:ATP hydrolysis activity"/>
    <property type="evidence" value="ECO:0007669"/>
    <property type="project" value="UniProtKB-UniRule"/>
</dbReference>
<feature type="domain" description="OBG-type G" evidence="7">
    <location>
        <begin position="1"/>
        <end position="251"/>
    </location>
</feature>
<evidence type="ECO:0000256" key="2">
    <source>
        <dbReference type="ARBA" id="ARBA00022723"/>
    </source>
</evidence>